<dbReference type="OrthoDB" id="5193470at2"/>
<keyword evidence="3" id="KW-1185">Reference proteome</keyword>
<evidence type="ECO:0000256" key="1">
    <source>
        <dbReference type="SAM" id="MobiDB-lite"/>
    </source>
</evidence>
<protein>
    <submittedName>
        <fullName evidence="2">Uncharacterized protein</fullName>
    </submittedName>
</protein>
<feature type="compositionally biased region" description="Basic and acidic residues" evidence="1">
    <location>
        <begin position="236"/>
        <end position="251"/>
    </location>
</feature>
<sequence>MNHDENNIIDVEAEEIRESDCLPAVIPPDASNSEAIELPNRQDTLLADNPERRCVATNSRGERCRKFAIYGSTVCRTHGGATKRVKEAARIRVENASNRLMGKLIEFAFDDTKPPDVQLKAIQNSLDRAGLKPPAEVVLSQGEQPSPFEQVWDSIGGRPNDALGYGDSAGNSTESFTQSDVASLGRPPTLHTQPAPEPDTLRARTCPEGSSSVSADWPADEQPQSSWDGGPLGQGRSREFDREKRQQPREVHITGEFAMRLANEANRQAGVFEQRAIEDGGRGHRKYRRP</sequence>
<dbReference type="AlphaFoldDB" id="A0A1X0KF92"/>
<reference evidence="2 3" key="1">
    <citation type="submission" date="2017-02" db="EMBL/GenBank/DDBJ databases">
        <title>The new phylogeny of genus Mycobacterium.</title>
        <authorList>
            <person name="Tortoli E."/>
            <person name="Trovato A."/>
            <person name="Cirillo D.M."/>
        </authorList>
    </citation>
    <scope>NUCLEOTIDE SEQUENCE [LARGE SCALE GENOMIC DNA]</scope>
    <source>
        <strain evidence="2 3">DSM 43992</strain>
    </source>
</reference>
<dbReference type="EMBL" id="MVIJ01000017">
    <property type="protein sequence ID" value="ORB73716.1"/>
    <property type="molecule type" value="Genomic_DNA"/>
</dbReference>
<dbReference type="Proteomes" id="UP000192601">
    <property type="component" value="Unassembled WGS sequence"/>
</dbReference>
<feature type="compositionally biased region" description="Polar residues" evidence="1">
    <location>
        <begin position="169"/>
        <end position="181"/>
    </location>
</feature>
<comment type="caution">
    <text evidence="2">The sequence shown here is derived from an EMBL/GenBank/DDBJ whole genome shotgun (WGS) entry which is preliminary data.</text>
</comment>
<dbReference type="RefSeq" id="WP_083177630.1">
    <property type="nucleotide sequence ID" value="NZ_MVIJ01000017.1"/>
</dbReference>
<feature type="region of interest" description="Disordered" evidence="1">
    <location>
        <begin position="140"/>
        <end position="251"/>
    </location>
</feature>
<organism evidence="2 3">
    <name type="scientific">Mycobacterium scrofulaceum</name>
    <dbReference type="NCBI Taxonomy" id="1783"/>
    <lineage>
        <taxon>Bacteria</taxon>
        <taxon>Bacillati</taxon>
        <taxon>Actinomycetota</taxon>
        <taxon>Actinomycetes</taxon>
        <taxon>Mycobacteriales</taxon>
        <taxon>Mycobacteriaceae</taxon>
        <taxon>Mycobacterium</taxon>
    </lineage>
</organism>
<proteinExistence type="predicted"/>
<accession>A0A1X0KF92</accession>
<name>A0A1X0KF92_MYCSC</name>
<evidence type="ECO:0000313" key="2">
    <source>
        <dbReference type="EMBL" id="ORB73716.1"/>
    </source>
</evidence>
<dbReference type="STRING" id="1783.BST44_13570"/>
<gene>
    <name evidence="2" type="ORF">BST44_13570</name>
</gene>
<evidence type="ECO:0000313" key="3">
    <source>
        <dbReference type="Proteomes" id="UP000192601"/>
    </source>
</evidence>